<accession>A0A0K8VA67</accession>
<proteinExistence type="predicted"/>
<organism evidence="1">
    <name type="scientific">Bactrocera latifrons</name>
    <name type="common">Malaysian fruit fly</name>
    <name type="synonym">Chaetodacus latifrons</name>
    <dbReference type="NCBI Taxonomy" id="174628"/>
    <lineage>
        <taxon>Eukaryota</taxon>
        <taxon>Metazoa</taxon>
        <taxon>Ecdysozoa</taxon>
        <taxon>Arthropoda</taxon>
        <taxon>Hexapoda</taxon>
        <taxon>Insecta</taxon>
        <taxon>Pterygota</taxon>
        <taxon>Neoptera</taxon>
        <taxon>Endopterygota</taxon>
        <taxon>Diptera</taxon>
        <taxon>Brachycera</taxon>
        <taxon>Muscomorpha</taxon>
        <taxon>Tephritoidea</taxon>
        <taxon>Tephritidae</taxon>
        <taxon>Bactrocera</taxon>
        <taxon>Bactrocera</taxon>
    </lineage>
</organism>
<reference evidence="1" key="1">
    <citation type="submission" date="2015-06" db="EMBL/GenBank/DDBJ databases">
        <authorList>
            <person name="Hoefler B.C."/>
            <person name="Straight P.D."/>
        </authorList>
    </citation>
    <scope>NUCLEOTIDE SEQUENCE</scope>
</reference>
<gene>
    <name evidence="1" type="ORF">c0_g2_i8</name>
</gene>
<dbReference type="AlphaFoldDB" id="A0A0K8VA67"/>
<sequence length="142" mass="16205">MKHNTPTTPLPLLQQLLRKRDSLHFGHIPKYVFKYLQHIACNITKVAYASAAAVCSSAASAWCIWLLANRQPDEELAEETHTYHVLETTAGYYFSRCSYATQWSACGRLRRRVSAIEIPLSAQDWQLLFSVSVLRHTTFATF</sequence>
<name>A0A0K8VA67_BACLA</name>
<protein>
    <submittedName>
        <fullName evidence="1">Uncharacterized protein</fullName>
    </submittedName>
</protein>
<dbReference type="EMBL" id="GDHF01016538">
    <property type="protein sequence ID" value="JAI35776.1"/>
    <property type="molecule type" value="Transcribed_RNA"/>
</dbReference>
<evidence type="ECO:0000313" key="1">
    <source>
        <dbReference type="EMBL" id="JAI35776.1"/>
    </source>
</evidence>